<reference evidence="13" key="2">
    <citation type="journal article" date="2018" name="Plant J.">
        <title>The Sorghum bicolor reference genome: improved assembly, gene annotations, a transcriptome atlas, and signatures of genome organization.</title>
        <authorList>
            <person name="McCormick R.F."/>
            <person name="Truong S.K."/>
            <person name="Sreedasyam A."/>
            <person name="Jenkins J."/>
            <person name="Shu S."/>
            <person name="Sims D."/>
            <person name="Kennedy M."/>
            <person name="Amirebrahimi M."/>
            <person name="Weers B.D."/>
            <person name="McKinley B."/>
            <person name="Mattison A."/>
            <person name="Morishige D.T."/>
            <person name="Grimwood J."/>
            <person name="Schmutz J."/>
            <person name="Mullet J.E."/>
        </authorList>
    </citation>
    <scope>NUCLEOTIDE SEQUENCE [LARGE SCALE GENOMIC DNA]</scope>
    <source>
        <strain evidence="13">cv. BTx623</strain>
    </source>
</reference>
<keyword evidence="5" id="KW-0175">Coiled coil</keyword>
<keyword evidence="13" id="KW-1185">Reference proteome</keyword>
<dbReference type="OrthoDB" id="3176171at2759"/>
<keyword evidence="2 8" id="KW-0493">Microtubule</keyword>
<dbReference type="PROSITE" id="PS50021">
    <property type="entry name" value="CH"/>
    <property type="match status" value="1"/>
</dbReference>
<dbReference type="Gene3D" id="3.40.850.10">
    <property type="entry name" value="Kinesin motor domain"/>
    <property type="match status" value="1"/>
</dbReference>
<evidence type="ECO:0000256" key="4">
    <source>
        <dbReference type="ARBA" id="ARBA00022840"/>
    </source>
</evidence>
<dbReference type="GO" id="GO:0007017">
    <property type="term" value="P:microtubule-based process"/>
    <property type="evidence" value="ECO:0000318"/>
    <property type="project" value="GO_Central"/>
</dbReference>
<feature type="domain" description="Kinesin motor" evidence="11">
    <location>
        <begin position="348"/>
        <end position="671"/>
    </location>
</feature>
<dbReference type="GO" id="GO:0005524">
    <property type="term" value="F:ATP binding"/>
    <property type="evidence" value="ECO:0007669"/>
    <property type="project" value="UniProtKB-UniRule"/>
</dbReference>
<reference evidence="12 13" key="1">
    <citation type="journal article" date="2009" name="Nature">
        <title>The Sorghum bicolor genome and the diversification of grasses.</title>
        <authorList>
            <person name="Paterson A.H."/>
            <person name="Bowers J.E."/>
            <person name="Bruggmann R."/>
            <person name="Dubchak I."/>
            <person name="Grimwood J."/>
            <person name="Gundlach H."/>
            <person name="Haberer G."/>
            <person name="Hellsten U."/>
            <person name="Mitros T."/>
            <person name="Poliakov A."/>
            <person name="Schmutz J."/>
            <person name="Spannagl M."/>
            <person name="Tang H."/>
            <person name="Wang X."/>
            <person name="Wicker T."/>
            <person name="Bharti A.K."/>
            <person name="Chapman J."/>
            <person name="Feltus F.A."/>
            <person name="Gowik U."/>
            <person name="Grigoriev I.V."/>
            <person name="Lyons E."/>
            <person name="Maher C.A."/>
            <person name="Martis M."/>
            <person name="Narechania A."/>
            <person name="Otillar R.P."/>
            <person name="Penning B.W."/>
            <person name="Salamov A.A."/>
            <person name="Wang Y."/>
            <person name="Zhang L."/>
            <person name="Carpita N.C."/>
            <person name="Freeling M."/>
            <person name="Gingle A.R."/>
            <person name="Hash C.T."/>
            <person name="Keller B."/>
            <person name="Klein P."/>
            <person name="Kresovich S."/>
            <person name="McCann M.C."/>
            <person name="Ming R."/>
            <person name="Peterson D.G."/>
            <person name="Mehboob-ur-Rahman"/>
            <person name="Ware D."/>
            <person name="Westhoff P."/>
            <person name="Mayer K.F."/>
            <person name="Messing J."/>
            <person name="Rokhsar D.S."/>
        </authorList>
    </citation>
    <scope>NUCLEOTIDE SEQUENCE [LARGE SCALE GENOMIC DNA]</scope>
    <source>
        <strain evidence="13">cv. BTx623</strain>
    </source>
</reference>
<dbReference type="FunFam" id="3.40.850.10:FF:000103">
    <property type="entry name" value="Kinesin-like protein KIN-14A"/>
    <property type="match status" value="1"/>
</dbReference>
<comment type="similarity">
    <text evidence="1">Belongs to the TRAFAC class myosin-kinesin ATPase superfamily. Kinesin family. KIN-14 subfamily.</text>
</comment>
<proteinExistence type="inferred from homology"/>
<dbReference type="PANTHER" id="PTHR47972">
    <property type="entry name" value="KINESIN-LIKE PROTEIN KLP-3"/>
    <property type="match status" value="1"/>
</dbReference>
<evidence type="ECO:0000313" key="13">
    <source>
        <dbReference type="Proteomes" id="UP000000768"/>
    </source>
</evidence>
<dbReference type="FunCoup" id="A0A1B6Q1A3">
    <property type="interactions" value="6"/>
</dbReference>
<accession>A0A1B6Q1A3</accession>
<dbReference type="InterPro" id="IPR027417">
    <property type="entry name" value="P-loop_NTPase"/>
</dbReference>
<protein>
    <recommendedName>
        <fullName evidence="8">Kinesin-like protein</fullName>
    </recommendedName>
</protein>
<dbReference type="CDD" id="cd21203">
    <property type="entry name" value="CH_AtKIN14-like"/>
    <property type="match status" value="1"/>
</dbReference>
<dbReference type="PROSITE" id="PS50067">
    <property type="entry name" value="KINESIN_MOTOR_2"/>
    <property type="match status" value="1"/>
</dbReference>
<dbReference type="PRINTS" id="PR00380">
    <property type="entry name" value="KINESINHEAVY"/>
</dbReference>
<name>A0A1B6Q1A3_SORBI</name>
<dbReference type="Pfam" id="PF00307">
    <property type="entry name" value="CH"/>
    <property type="match status" value="1"/>
</dbReference>
<dbReference type="InterPro" id="IPR001752">
    <property type="entry name" value="Kinesin_motor_dom"/>
</dbReference>
<sequence length="998" mass="110162">MAEPRRVSFRDGRLASRKAEEAALRRHQAAAWLQAMVGSFGLAPYPSEQEFVASLRNGIVLCKAINKLQPGAVAKIITNAPCDSQPLTAFQYFENIRNFLVAVNKMKLPSFEASDLDKDSLDAGTVGKIVDCVISLKSYHEWKQAGGANGPIKYMKSPLAVRSSQLQSENVALGPSPSQKRLDLTEADADTQPFQNVDPNMKEAVEKLKKVIVDSMLSYKENFDQDILKKDPTKLIGAVLANQLGKEQLLSPEKLITENAPTHCIEHSSSQIENKQLLLQAHETELLDLKKMFQDVKVNFRSLQTQFLDDMAKLGENIQDLSKAALGYNQAVKENRNLYNMLQELRGNIRVFCRIRPLLNSESISSIEHVGSDGSVMVYDPVKPQSARKIFQFNKVFGPTTTQDEVYKETQPFVRSVMDGYNVCIFAYGQTGSGKTHTMCGPSGGLSKDFGINYMALNDLFNISTSREDVKYDIRVQMVEIYNEQVRDLLNEDRSSTKLDIRASLNNGLLNLPDAKIYPVQSPSDVINLMQLGEKHRASGSTAINHRSSRSHSILTVHVNGKDIAGNVSRSSLHLVDLAGSERIDRSEATGDRLKEAQHINKSLSCLGDVINALAQKNSHIPYRNSKLTQLLQSSLGGNAKTLMFAHISPEAESCAETLSTLKFAQRASTVELGTAHANKESSEIRELKEQVDTLKKALANKELEKSSLKLKENATTSERTKQVLDRTPPRPRRLSLENASSGKAKMPERKILKSPRSAMGITHDKECNSDGFRHTSHHESLLQMPATCAEDLVREEEKIICTVDTVEFCQLPPEAYNLLKQSGLNTPEAALCRSRNLCTEASCGDAPSSTAKLEKIMTGTAVKKGSHLRKSIQSSIGRLIHGTERRNVQHSAQGTPTKITANACHNIASPVTADIRLRRRQSLTGMPPPPTMSRRSSLGGKSDTSIRNSQTTSACAASKYKPLPFSWIPWPEQGSNDKRGAKTPPPVNSAAKAKRWL</sequence>
<dbReference type="Gene3D" id="1.10.418.10">
    <property type="entry name" value="Calponin-like domain"/>
    <property type="match status" value="1"/>
</dbReference>
<evidence type="ECO:0000256" key="8">
    <source>
        <dbReference type="RuleBase" id="RU000394"/>
    </source>
</evidence>
<dbReference type="AlphaFoldDB" id="A0A1B6Q1A3"/>
<evidence type="ECO:0000256" key="9">
    <source>
        <dbReference type="SAM" id="MobiDB-lite"/>
    </source>
</evidence>
<keyword evidence="4 7" id="KW-0067">ATP-binding</keyword>
<evidence type="ECO:0000256" key="6">
    <source>
        <dbReference type="ARBA" id="ARBA00023175"/>
    </source>
</evidence>
<evidence type="ECO:0000256" key="3">
    <source>
        <dbReference type="ARBA" id="ARBA00022741"/>
    </source>
</evidence>
<dbReference type="Proteomes" id="UP000000768">
    <property type="component" value="Chromosome 3"/>
</dbReference>
<dbReference type="GO" id="GO:0008017">
    <property type="term" value="F:microtubule binding"/>
    <property type="evidence" value="ECO:0000318"/>
    <property type="project" value="GO_Central"/>
</dbReference>
<feature type="region of interest" description="Disordered" evidence="9">
    <location>
        <begin position="709"/>
        <end position="748"/>
    </location>
</feature>
<dbReference type="InterPro" id="IPR019821">
    <property type="entry name" value="Kinesin_motor_CS"/>
</dbReference>
<dbReference type="Pfam" id="PF00225">
    <property type="entry name" value="Kinesin"/>
    <property type="match status" value="1"/>
</dbReference>
<evidence type="ECO:0000256" key="7">
    <source>
        <dbReference type="PROSITE-ProRule" id="PRU00283"/>
    </source>
</evidence>
<dbReference type="InterPro" id="IPR027640">
    <property type="entry name" value="Kinesin-like_fam"/>
</dbReference>
<dbReference type="PANTHER" id="PTHR47972:SF4">
    <property type="entry name" value="KINESIN-LIKE PROTEIN KIN-14L"/>
    <property type="match status" value="1"/>
</dbReference>
<dbReference type="STRING" id="4558.A0A1B6Q1A3"/>
<feature type="compositionally biased region" description="Basic and acidic residues" evidence="9">
    <location>
        <begin position="709"/>
        <end position="729"/>
    </location>
</feature>
<dbReference type="GO" id="GO:0005874">
    <property type="term" value="C:microtubule"/>
    <property type="evidence" value="ECO:0007669"/>
    <property type="project" value="UniProtKB-KW"/>
</dbReference>
<gene>
    <name evidence="12" type="ORF">SORBI_3003G043900</name>
</gene>
<dbReference type="PROSITE" id="PS00411">
    <property type="entry name" value="KINESIN_MOTOR_1"/>
    <property type="match status" value="1"/>
</dbReference>
<dbReference type="InParanoid" id="A0A1B6Q1A3"/>
<dbReference type="ExpressionAtlas" id="A0A1B6Q1A3">
    <property type="expression patterns" value="baseline and differential"/>
</dbReference>
<feature type="binding site" evidence="7">
    <location>
        <begin position="429"/>
        <end position="436"/>
    </location>
    <ligand>
        <name>ATP</name>
        <dbReference type="ChEBI" id="CHEBI:30616"/>
    </ligand>
</feature>
<keyword evidence="3 7" id="KW-0547">Nucleotide-binding</keyword>
<organism evidence="12 13">
    <name type="scientific">Sorghum bicolor</name>
    <name type="common">Sorghum</name>
    <name type="synonym">Sorghum vulgare</name>
    <dbReference type="NCBI Taxonomy" id="4558"/>
    <lineage>
        <taxon>Eukaryota</taxon>
        <taxon>Viridiplantae</taxon>
        <taxon>Streptophyta</taxon>
        <taxon>Embryophyta</taxon>
        <taxon>Tracheophyta</taxon>
        <taxon>Spermatophyta</taxon>
        <taxon>Magnoliopsida</taxon>
        <taxon>Liliopsida</taxon>
        <taxon>Poales</taxon>
        <taxon>Poaceae</taxon>
        <taxon>PACMAD clade</taxon>
        <taxon>Panicoideae</taxon>
        <taxon>Andropogonodae</taxon>
        <taxon>Andropogoneae</taxon>
        <taxon>Sorghinae</taxon>
        <taxon>Sorghum</taxon>
    </lineage>
</organism>
<evidence type="ECO:0000313" key="12">
    <source>
        <dbReference type="EMBL" id="KXG31699.1"/>
    </source>
</evidence>
<dbReference type="InterPro" id="IPR001715">
    <property type="entry name" value="CH_dom"/>
</dbReference>
<dbReference type="FunFam" id="1.10.418.10:FF:000073">
    <property type="entry name" value="Kinesin-like protein KIN-14L"/>
    <property type="match status" value="1"/>
</dbReference>
<evidence type="ECO:0000259" key="11">
    <source>
        <dbReference type="PROSITE" id="PS50067"/>
    </source>
</evidence>
<evidence type="ECO:0000256" key="1">
    <source>
        <dbReference type="ARBA" id="ARBA00010899"/>
    </source>
</evidence>
<dbReference type="SMART" id="SM00033">
    <property type="entry name" value="CH"/>
    <property type="match status" value="1"/>
</dbReference>
<dbReference type="SMART" id="SM00129">
    <property type="entry name" value="KISc"/>
    <property type="match status" value="1"/>
</dbReference>
<feature type="compositionally biased region" description="Polar residues" evidence="9">
    <location>
        <begin position="943"/>
        <end position="956"/>
    </location>
</feature>
<dbReference type="EMBL" id="CM000762">
    <property type="protein sequence ID" value="KXG31699.1"/>
    <property type="molecule type" value="Genomic_DNA"/>
</dbReference>
<evidence type="ECO:0000256" key="5">
    <source>
        <dbReference type="ARBA" id="ARBA00023054"/>
    </source>
</evidence>
<dbReference type="GO" id="GO:0015630">
    <property type="term" value="C:microtubule cytoskeleton"/>
    <property type="evidence" value="ECO:0000318"/>
    <property type="project" value="GO_Central"/>
</dbReference>
<dbReference type="InterPro" id="IPR036961">
    <property type="entry name" value="Kinesin_motor_dom_sf"/>
</dbReference>
<feature type="domain" description="Calponin-homology (CH)" evidence="10">
    <location>
        <begin position="23"/>
        <end position="141"/>
    </location>
</feature>
<dbReference type="SUPFAM" id="SSF52540">
    <property type="entry name" value="P-loop containing nucleoside triphosphate hydrolases"/>
    <property type="match status" value="1"/>
</dbReference>
<dbReference type="GO" id="GO:0007018">
    <property type="term" value="P:microtubule-based movement"/>
    <property type="evidence" value="ECO:0007669"/>
    <property type="project" value="InterPro"/>
</dbReference>
<dbReference type="Gramene" id="KXG31699">
    <property type="protein sequence ID" value="KXG31699"/>
    <property type="gene ID" value="SORBI_3003G043900"/>
</dbReference>
<feature type="region of interest" description="Disordered" evidence="9">
    <location>
        <begin position="920"/>
        <end position="998"/>
    </location>
</feature>
<evidence type="ECO:0000259" key="10">
    <source>
        <dbReference type="PROSITE" id="PS50021"/>
    </source>
</evidence>
<evidence type="ECO:0000256" key="2">
    <source>
        <dbReference type="ARBA" id="ARBA00022701"/>
    </source>
</evidence>
<dbReference type="SUPFAM" id="SSF47576">
    <property type="entry name" value="Calponin-homology domain, CH-domain"/>
    <property type="match status" value="1"/>
</dbReference>
<keyword evidence="6 7" id="KW-0505">Motor protein</keyword>
<dbReference type="InterPro" id="IPR036872">
    <property type="entry name" value="CH_dom_sf"/>
</dbReference>
<dbReference type="GO" id="GO:0003777">
    <property type="term" value="F:microtubule motor activity"/>
    <property type="evidence" value="ECO:0007669"/>
    <property type="project" value="InterPro"/>
</dbReference>